<organism evidence="3 4">
    <name type="scientific">Desulfuromonas versatilis</name>
    <dbReference type="NCBI Taxonomy" id="2802975"/>
    <lineage>
        <taxon>Bacteria</taxon>
        <taxon>Pseudomonadati</taxon>
        <taxon>Thermodesulfobacteriota</taxon>
        <taxon>Desulfuromonadia</taxon>
        <taxon>Desulfuromonadales</taxon>
        <taxon>Desulfuromonadaceae</taxon>
        <taxon>Desulfuromonas</taxon>
    </lineage>
</organism>
<keyword evidence="4" id="KW-1185">Reference proteome</keyword>
<evidence type="ECO:0000313" key="4">
    <source>
        <dbReference type="Proteomes" id="UP001319827"/>
    </source>
</evidence>
<protein>
    <recommendedName>
        <fullName evidence="2">Response regulatory domain-containing protein</fullName>
    </recommendedName>
</protein>
<reference evidence="3 4" key="2">
    <citation type="journal article" date="2021" name="Int. J. Syst. Evol. Microbiol.">
        <title>Isolation and Polyphasic Characterization of Desulfuromonas versatilis sp. Nov., an Electrogenic Bacteria Capable of Versatile Metabolism Isolated from a Graphene Oxide-Reducing Enrichment Culture.</title>
        <authorList>
            <person name="Xie L."/>
            <person name="Yoshida N."/>
            <person name="Ishii S."/>
            <person name="Meng L."/>
        </authorList>
    </citation>
    <scope>NUCLEOTIDE SEQUENCE [LARGE SCALE GENOMIC DNA]</scope>
    <source>
        <strain evidence="3 4">NIT-T3</strain>
    </source>
</reference>
<dbReference type="InterPro" id="IPR011006">
    <property type="entry name" value="CheY-like_superfamily"/>
</dbReference>
<feature type="modified residue" description="4-aspartylphosphate" evidence="1">
    <location>
        <position position="61"/>
    </location>
</feature>
<dbReference type="Pfam" id="PF00072">
    <property type="entry name" value="Response_reg"/>
    <property type="match status" value="1"/>
</dbReference>
<name>A0ABM8HRG2_9BACT</name>
<reference evidence="3 4" key="1">
    <citation type="journal article" date="2016" name="C (Basel)">
        <title>Selective Growth of and Electricity Production by Marine Exoelectrogenic Bacteria in Self-Aggregated Hydrogel of Microbially Reduced Graphene Oxide.</title>
        <authorList>
            <person name="Yoshida N."/>
            <person name="Goto Y."/>
            <person name="Miyata Y."/>
        </authorList>
    </citation>
    <scope>NUCLEOTIDE SEQUENCE [LARGE SCALE GENOMIC DNA]</scope>
    <source>
        <strain evidence="3 4">NIT-T3</strain>
    </source>
</reference>
<feature type="domain" description="Response regulatory" evidence="2">
    <location>
        <begin position="4"/>
        <end position="128"/>
    </location>
</feature>
<dbReference type="SUPFAM" id="SSF52172">
    <property type="entry name" value="CheY-like"/>
    <property type="match status" value="1"/>
</dbReference>
<evidence type="ECO:0000259" key="2">
    <source>
        <dbReference type="PROSITE" id="PS50110"/>
    </source>
</evidence>
<proteinExistence type="predicted"/>
<keyword evidence="1" id="KW-0597">Phosphoprotein</keyword>
<evidence type="ECO:0000313" key="3">
    <source>
        <dbReference type="EMBL" id="BCR04504.1"/>
    </source>
</evidence>
<evidence type="ECO:0000256" key="1">
    <source>
        <dbReference type="PROSITE-ProRule" id="PRU00169"/>
    </source>
</evidence>
<dbReference type="PROSITE" id="PS50110">
    <property type="entry name" value="RESPONSE_REGULATORY"/>
    <property type="match status" value="1"/>
</dbReference>
<dbReference type="EMBL" id="AP024355">
    <property type="protein sequence ID" value="BCR04504.1"/>
    <property type="molecule type" value="Genomic_DNA"/>
</dbReference>
<dbReference type="InterPro" id="IPR001789">
    <property type="entry name" value="Sig_transdc_resp-reg_receiver"/>
</dbReference>
<sequence length="149" mass="16897">MKFRAIVLEDDEGCRELLTVILRQRGYEVLSFADPTVCPIFSEPMNACPHEDACGDILVSDNHMPRLSGIEFVEAQTLRGCKGIIQNKAIISANWSQEEREKAERLGCRIFSKPFDIDEICNWLEEREKQIPPSRKLASFNDPAEPGSE</sequence>
<dbReference type="Proteomes" id="UP001319827">
    <property type="component" value="Chromosome"/>
</dbReference>
<dbReference type="SMART" id="SM00448">
    <property type="entry name" value="REC"/>
    <property type="match status" value="1"/>
</dbReference>
<accession>A0ABM8HRG2</accession>
<dbReference type="RefSeq" id="WP_221251968.1">
    <property type="nucleotide sequence ID" value="NZ_AP024355.1"/>
</dbReference>
<gene>
    <name evidence="3" type="ORF">DESUT3_15730</name>
</gene>
<dbReference type="Gene3D" id="3.40.50.2300">
    <property type="match status" value="1"/>
</dbReference>